<evidence type="ECO:0000313" key="1">
    <source>
        <dbReference type="EMBL" id="MDZ8119899.1"/>
    </source>
</evidence>
<evidence type="ECO:0000313" key="2">
    <source>
        <dbReference type="Proteomes" id="UP001290861"/>
    </source>
</evidence>
<accession>A0ABU5N0F5</accession>
<reference evidence="1 2" key="1">
    <citation type="journal article" date="2024" name="Appl. Environ. Microbiol.">
        <title>Pontiella agarivorans sp. nov., a novel marine anaerobic bacterium capable of degrading macroalgal polysaccharides and fixing nitrogen.</title>
        <authorList>
            <person name="Liu N."/>
            <person name="Kivenson V."/>
            <person name="Peng X."/>
            <person name="Cui Z."/>
            <person name="Lankiewicz T.S."/>
            <person name="Gosselin K.M."/>
            <person name="English C.J."/>
            <person name="Blair E.M."/>
            <person name="O'Malley M.A."/>
            <person name="Valentine D.L."/>
        </authorList>
    </citation>
    <scope>NUCLEOTIDE SEQUENCE [LARGE SCALE GENOMIC DNA]</scope>
    <source>
        <strain evidence="1 2">NLcol2</strain>
    </source>
</reference>
<dbReference type="Proteomes" id="UP001290861">
    <property type="component" value="Unassembled WGS sequence"/>
</dbReference>
<organism evidence="1 2">
    <name type="scientific">Pontiella agarivorans</name>
    <dbReference type="NCBI Taxonomy" id="3038953"/>
    <lineage>
        <taxon>Bacteria</taxon>
        <taxon>Pseudomonadati</taxon>
        <taxon>Kiritimatiellota</taxon>
        <taxon>Kiritimatiellia</taxon>
        <taxon>Kiritimatiellales</taxon>
        <taxon>Pontiellaceae</taxon>
        <taxon>Pontiella</taxon>
    </lineage>
</organism>
<keyword evidence="2" id="KW-1185">Reference proteome</keyword>
<name>A0ABU5N0F5_9BACT</name>
<gene>
    <name evidence="1" type="ORF">P9H32_14815</name>
</gene>
<comment type="caution">
    <text evidence="1">The sequence shown here is derived from an EMBL/GenBank/DDBJ whole genome shotgun (WGS) entry which is preliminary data.</text>
</comment>
<protein>
    <recommendedName>
        <fullName evidence="3">Outer membrane protein beta-barrel domain-containing protein</fullName>
    </recommendedName>
</protein>
<sequence>MKFRLIIYGVVLACAVCGQTNESPKFSFPRWGPSLKAGSVYDFPADLDGGGAFSVNRYFVEAGIARMWGFDRMVAVSAGYGQDDYNFDGLGTQLWDNIDNYRLGLFARWALDEKWALFAGPSVRSYGEAGTDLDDAFVGTFFGGVSYTFGDRLTLGPAFLVSGQIEDSTRYFPVLLVNWNITEKLSLETGGGFAATAGPGLSLVYDYSRHWKYAVTGRYEEKRFRLNGDGLAPNGVGEDRNIPIIGSVGYFFYPGGFVSAIIGVNFDGKIELDDRSGANIYSREYDSAFVLGLVASFRL</sequence>
<proteinExistence type="predicted"/>
<dbReference type="EMBL" id="JARVCO010000012">
    <property type="protein sequence ID" value="MDZ8119899.1"/>
    <property type="molecule type" value="Genomic_DNA"/>
</dbReference>
<dbReference type="RefSeq" id="WP_322609681.1">
    <property type="nucleotide sequence ID" value="NZ_JARVCO010000012.1"/>
</dbReference>
<evidence type="ECO:0008006" key="3">
    <source>
        <dbReference type="Google" id="ProtNLM"/>
    </source>
</evidence>